<keyword evidence="1" id="KW-0472">Membrane</keyword>
<organism evidence="2 3">
    <name type="scientific">Engystomops pustulosus</name>
    <name type="common">Tungara frog</name>
    <name type="synonym">Physalaemus pustulosus</name>
    <dbReference type="NCBI Taxonomy" id="76066"/>
    <lineage>
        <taxon>Eukaryota</taxon>
        <taxon>Metazoa</taxon>
        <taxon>Chordata</taxon>
        <taxon>Craniata</taxon>
        <taxon>Vertebrata</taxon>
        <taxon>Euteleostomi</taxon>
        <taxon>Amphibia</taxon>
        <taxon>Batrachia</taxon>
        <taxon>Anura</taxon>
        <taxon>Neobatrachia</taxon>
        <taxon>Hyloidea</taxon>
        <taxon>Leptodactylidae</taxon>
        <taxon>Leiuperinae</taxon>
        <taxon>Engystomops</taxon>
    </lineage>
</organism>
<proteinExistence type="predicted"/>
<reference evidence="2" key="1">
    <citation type="thesis" date="2020" institute="ProQuest LLC" country="789 East Eisenhower Parkway, Ann Arbor, MI, USA">
        <title>Comparative Genomics and Chromosome Evolution.</title>
        <authorList>
            <person name="Mudd A.B."/>
        </authorList>
    </citation>
    <scope>NUCLEOTIDE SEQUENCE</scope>
    <source>
        <strain evidence="2">237g6f4</strain>
        <tissue evidence="2">Blood</tissue>
    </source>
</reference>
<dbReference type="Proteomes" id="UP000824782">
    <property type="component" value="Unassembled WGS sequence"/>
</dbReference>
<keyword evidence="1" id="KW-1133">Transmembrane helix</keyword>
<feature type="transmembrane region" description="Helical" evidence="1">
    <location>
        <begin position="6"/>
        <end position="25"/>
    </location>
</feature>
<keyword evidence="3" id="KW-1185">Reference proteome</keyword>
<feature type="transmembrane region" description="Helical" evidence="1">
    <location>
        <begin position="32"/>
        <end position="50"/>
    </location>
</feature>
<keyword evidence="1" id="KW-0812">Transmembrane</keyword>
<sequence length="82" mass="9429">MAAPALSLVSLALDLSVCLFCIISYESEQIPALNLPVVCVLYIIYIYSYYKYCVYFFESWSFTAIYLSLETQHALFWGILGY</sequence>
<evidence type="ECO:0000313" key="2">
    <source>
        <dbReference type="EMBL" id="KAG8554730.1"/>
    </source>
</evidence>
<comment type="caution">
    <text evidence="2">The sequence shown here is derived from an EMBL/GenBank/DDBJ whole genome shotgun (WGS) entry which is preliminary data.</text>
</comment>
<name>A0AAV7A5K4_ENGPU</name>
<accession>A0AAV7A5K4</accession>
<dbReference type="AlphaFoldDB" id="A0AAV7A5K4"/>
<dbReference type="EMBL" id="WNYA01000010">
    <property type="protein sequence ID" value="KAG8554730.1"/>
    <property type="molecule type" value="Genomic_DNA"/>
</dbReference>
<evidence type="ECO:0000313" key="3">
    <source>
        <dbReference type="Proteomes" id="UP000824782"/>
    </source>
</evidence>
<evidence type="ECO:0008006" key="4">
    <source>
        <dbReference type="Google" id="ProtNLM"/>
    </source>
</evidence>
<gene>
    <name evidence="2" type="ORF">GDO81_003877</name>
</gene>
<protein>
    <recommendedName>
        <fullName evidence="4">NADH dehydrogenase subunit 3</fullName>
    </recommendedName>
</protein>
<evidence type="ECO:0000256" key="1">
    <source>
        <dbReference type="SAM" id="Phobius"/>
    </source>
</evidence>